<evidence type="ECO:0000313" key="3">
    <source>
        <dbReference type="Proteomes" id="UP001529510"/>
    </source>
</evidence>
<dbReference type="Proteomes" id="UP001529510">
    <property type="component" value="Unassembled WGS sequence"/>
</dbReference>
<dbReference type="AlphaFoldDB" id="A0ABD0QYR8"/>
<proteinExistence type="predicted"/>
<feature type="region of interest" description="Disordered" evidence="1">
    <location>
        <begin position="38"/>
        <end position="58"/>
    </location>
</feature>
<evidence type="ECO:0000256" key="1">
    <source>
        <dbReference type="SAM" id="MobiDB-lite"/>
    </source>
</evidence>
<organism evidence="2 3">
    <name type="scientific">Cirrhinus mrigala</name>
    <name type="common">Mrigala</name>
    <dbReference type="NCBI Taxonomy" id="683832"/>
    <lineage>
        <taxon>Eukaryota</taxon>
        <taxon>Metazoa</taxon>
        <taxon>Chordata</taxon>
        <taxon>Craniata</taxon>
        <taxon>Vertebrata</taxon>
        <taxon>Euteleostomi</taxon>
        <taxon>Actinopterygii</taxon>
        <taxon>Neopterygii</taxon>
        <taxon>Teleostei</taxon>
        <taxon>Ostariophysi</taxon>
        <taxon>Cypriniformes</taxon>
        <taxon>Cyprinidae</taxon>
        <taxon>Labeoninae</taxon>
        <taxon>Labeonini</taxon>
        <taxon>Cirrhinus</taxon>
    </lineage>
</organism>
<keyword evidence="3" id="KW-1185">Reference proteome</keyword>
<name>A0ABD0QYR8_CIRMR</name>
<dbReference type="EMBL" id="JAMKFB020000006">
    <property type="protein sequence ID" value="KAL0191381.1"/>
    <property type="molecule type" value="Genomic_DNA"/>
</dbReference>
<feature type="non-terminal residue" evidence="2">
    <location>
        <position position="1"/>
    </location>
</feature>
<accession>A0ABD0QYR8</accession>
<gene>
    <name evidence="2" type="ORF">M9458_014079</name>
</gene>
<reference evidence="2 3" key="1">
    <citation type="submission" date="2024-05" db="EMBL/GenBank/DDBJ databases">
        <title>Genome sequencing and assembly of Indian major carp, Cirrhinus mrigala (Hamilton, 1822).</title>
        <authorList>
            <person name="Mohindra V."/>
            <person name="Chowdhury L.M."/>
            <person name="Lal K."/>
            <person name="Jena J.K."/>
        </authorList>
    </citation>
    <scope>NUCLEOTIDE SEQUENCE [LARGE SCALE GENOMIC DNA]</scope>
    <source>
        <strain evidence="2">CM1030</strain>
        <tissue evidence="2">Blood</tissue>
    </source>
</reference>
<feature type="non-terminal residue" evidence="2">
    <location>
        <position position="58"/>
    </location>
</feature>
<sequence>YIMSRVDLAMAAALSSAVVLFLCILAVRSDLGDVVLEQQSSESQGTDCGCQGLKRDVE</sequence>
<comment type="caution">
    <text evidence="2">The sequence shown here is derived from an EMBL/GenBank/DDBJ whole genome shotgun (WGS) entry which is preliminary data.</text>
</comment>
<evidence type="ECO:0000313" key="2">
    <source>
        <dbReference type="EMBL" id="KAL0191381.1"/>
    </source>
</evidence>
<protein>
    <submittedName>
        <fullName evidence="2">Uncharacterized protein</fullName>
    </submittedName>
</protein>